<feature type="compositionally biased region" description="Basic and acidic residues" evidence="1">
    <location>
        <begin position="30"/>
        <end position="40"/>
    </location>
</feature>
<feature type="compositionally biased region" description="Polar residues" evidence="1">
    <location>
        <begin position="152"/>
        <end position="162"/>
    </location>
</feature>
<feature type="compositionally biased region" description="Polar residues" evidence="1">
    <location>
        <begin position="268"/>
        <end position="278"/>
    </location>
</feature>
<feature type="compositionally biased region" description="Low complexity" evidence="1">
    <location>
        <begin position="923"/>
        <end position="948"/>
    </location>
</feature>
<feature type="region of interest" description="Disordered" evidence="1">
    <location>
        <begin position="356"/>
        <end position="470"/>
    </location>
</feature>
<feature type="compositionally biased region" description="Low complexity" evidence="1">
    <location>
        <begin position="590"/>
        <end position="600"/>
    </location>
</feature>
<feature type="compositionally biased region" description="Basic residues" evidence="1">
    <location>
        <begin position="879"/>
        <end position="890"/>
    </location>
</feature>
<dbReference type="OrthoDB" id="3228777at2759"/>
<feature type="compositionally biased region" description="Polar residues" evidence="1">
    <location>
        <begin position="118"/>
        <end position="129"/>
    </location>
</feature>
<feature type="compositionally biased region" description="Polar residues" evidence="1">
    <location>
        <begin position="173"/>
        <end position="183"/>
    </location>
</feature>
<feature type="region of interest" description="Disordered" evidence="1">
    <location>
        <begin position="1521"/>
        <end position="1561"/>
    </location>
</feature>
<feature type="compositionally biased region" description="Basic and acidic residues" evidence="1">
    <location>
        <begin position="718"/>
        <end position="732"/>
    </location>
</feature>
<dbReference type="EMBL" id="JAACJJ010000057">
    <property type="protein sequence ID" value="KAF5311007.1"/>
    <property type="molecule type" value="Genomic_DNA"/>
</dbReference>
<name>A0A8H5ESP8_9AGAR</name>
<feature type="region of interest" description="Disordered" evidence="1">
    <location>
        <begin position="718"/>
        <end position="820"/>
    </location>
</feature>
<evidence type="ECO:0000256" key="1">
    <source>
        <dbReference type="SAM" id="MobiDB-lite"/>
    </source>
</evidence>
<sequence>MTSTAQHQHQGTSSLAKLTKGGFGFSSSRGDGKKDGRVGGEDEWYIPYNGPYEAPRASSPRRQRLRDSWGDPLDDYANMSTSNADTDEEDITRRLADIDTRYGRGHRRGGVHGSTGSALSGTETISSRYVSDDPDLTVRGRNMQRGRAGSVMSGQTTSSGAQDPSRASFIHGRNTQRQSTVSAATGPPGPSHLSLSAVGGGFGIGGGGVGESPTPARRFGAGDGNRISFASIFSGFSGIGGLTNSSGKSHKRGDSNSSIGKLQWGSPARSNTAASSDSPYAKKVVPAPLDSPRRAVTSNVWQGTSSSKQETSRLARVETETINSRTVNDAVQERIDSLATDDEEYYNSYYSTLAQASPTIKGKGVQKAAPHTVKKQTSLPLPQPTTRGLHRHTPSNSGESSASISRMHPRGYPNQAQQTTDRSAFAPLSHSNPHSNSTSLSRQDSNSNSNTPRSTPSRQDSTSSNSYSNSRPHPYAAAYVFPSSSVIPHATSSYAAQAYVPRTTTNAYNATPPALTLSSPTAPAHPSSADAAHLAFSPRGPHPKPSDQRTGGGLGFGMGLLRSLKNSISTPDLRASLAGAGGGSTTNLRGAPPATATTEKATAEKGKGKGTPQKQQPTFVFPKGKDRWLSAETWCDAVLFPRPRLKVKQELLANGAVAATRNMSPPGTPMTPASAFDDDDDDDDDEGKARLRARKTSARESAIASRVLAYSRSLVDLRKGGGKEQDRGKGKGTDTGNGKAQAEGRPRAQTNIQPPSPANGQGARPRYPSHGVPPAHLRKERQIPQVLVRPPEQDVGTSSRAPGSASENQGARPPRPKSWAWDDLALPSPVPSLAHVLRDGEMLDAQRREWQRQAKASFGNKHSRSLSRNRSRSVTQNRARLRHPAGHHHQQSSLEYLAAQACLGTQNLTPPIAPRPFNFAGTSSHESSSYGHSHSSSLAKTISKSSQSHSRNASWSKGAMKLAKSTVCGLPLGHGSISPTSISSSAAQPPPPPGDLEGALKTQNTKVIRLADPAQLPVDDPTSPANRYTPSPAFSALSESKVGIAIGTPPAEAAFDFSLPSHPYAAGGLSISNAAGEHVPFDYAGRQPINNATGKQPGISDIAARQKPPPQIALHPYAQTSSNRDSYIDSNGLIGQYRSDGNTPHPAKMWAQLSPGVVREILPGDIEYSPFMSEDGDRGSPVVSNRNTVMINDTVGVGETLVNAVARYRESKDSGLGTSEGHTGAPGASKPVVVNSRTPWLHDPEHNVLPSLPSMGWRASNHGPVINLYTPDNSADFSEDNQYPHQAIEQLLVSASREQSNSPAMTSESSSLHTSPQPLGSPHDLDGFQDLFYRPSALPSERTTHEAALPDTPHAWASINVRHHTRTASGLTSLAQQLTDEFEQIAEEFRDSSLQYTPRSGPVSSTGTTMGSSRGPSIARRPTNGSFPFVFEEPAGEEPAPSAHPIQDSPLQAFKASDTLPEDVLSSRASSFMEPEDDEENTARYRVGVVESATTPPITSSEHRLSFNVQTALVQGNNSEHILLSPSHPPLRSPTDSRNSRTRRQILSSLHTPTTEATRSSYVTTASDLSRMSGLSAFPVPPKDQGTLSPNASLLSTYFNNDAAIMSSDPSPLGPPGSSTVSLVQEGRLTFGRNQNADDLAKTLSTPPRFDPPVPF</sequence>
<dbReference type="Proteomes" id="UP000567179">
    <property type="component" value="Unassembled WGS sequence"/>
</dbReference>
<feature type="compositionally biased region" description="Low complexity" evidence="1">
    <location>
        <begin position="1400"/>
        <end position="1417"/>
    </location>
</feature>
<reference evidence="2 3" key="1">
    <citation type="journal article" date="2020" name="ISME J.">
        <title>Uncovering the hidden diversity of litter-decomposition mechanisms in mushroom-forming fungi.</title>
        <authorList>
            <person name="Floudas D."/>
            <person name="Bentzer J."/>
            <person name="Ahren D."/>
            <person name="Johansson T."/>
            <person name="Persson P."/>
            <person name="Tunlid A."/>
        </authorList>
    </citation>
    <scope>NUCLEOTIDE SEQUENCE [LARGE SCALE GENOMIC DNA]</scope>
    <source>
        <strain evidence="2 3">CBS 101986</strain>
    </source>
</reference>
<feature type="compositionally biased region" description="Low complexity" evidence="1">
    <location>
        <begin position="445"/>
        <end position="470"/>
    </location>
</feature>
<gene>
    <name evidence="2" type="ORF">D9619_007730</name>
</gene>
<feature type="compositionally biased region" description="Polar residues" evidence="1">
    <location>
        <begin position="1545"/>
        <end position="1561"/>
    </location>
</feature>
<feature type="compositionally biased region" description="Basic residues" evidence="1">
    <location>
        <begin position="861"/>
        <end position="871"/>
    </location>
</feature>
<feature type="compositionally biased region" description="Low complexity" evidence="1">
    <location>
        <begin position="511"/>
        <end position="535"/>
    </location>
</feature>
<feature type="region of interest" description="Disordered" evidence="1">
    <location>
        <begin position="575"/>
        <end position="620"/>
    </location>
</feature>
<feature type="region of interest" description="Disordered" evidence="1">
    <location>
        <begin position="851"/>
        <end position="892"/>
    </location>
</feature>
<feature type="region of interest" description="Disordered" evidence="1">
    <location>
        <begin position="979"/>
        <end position="999"/>
    </location>
</feature>
<feature type="region of interest" description="Disordered" evidence="1">
    <location>
        <begin position="1632"/>
        <end position="1656"/>
    </location>
</feature>
<comment type="caution">
    <text evidence="2">The sequence shown here is derived from an EMBL/GenBank/DDBJ whole genome shotgun (WGS) entry which is preliminary data.</text>
</comment>
<feature type="compositionally biased region" description="Polar residues" evidence="1">
    <location>
        <begin position="296"/>
        <end position="309"/>
    </location>
</feature>
<feature type="compositionally biased region" description="Polar residues" evidence="1">
    <location>
        <begin position="375"/>
        <end position="386"/>
    </location>
</feature>
<feature type="region of interest" description="Disordered" evidence="1">
    <location>
        <begin position="1296"/>
        <end position="1330"/>
    </location>
</feature>
<feature type="region of interest" description="Disordered" evidence="1">
    <location>
        <begin position="511"/>
        <end position="557"/>
    </location>
</feature>
<feature type="compositionally biased region" description="Polar residues" evidence="1">
    <location>
        <begin position="429"/>
        <end position="444"/>
    </location>
</feature>
<feature type="region of interest" description="Disordered" evidence="1">
    <location>
        <begin position="241"/>
        <end position="317"/>
    </location>
</feature>
<feature type="compositionally biased region" description="Polar residues" evidence="1">
    <location>
        <begin position="1"/>
        <end position="16"/>
    </location>
</feature>
<evidence type="ECO:0000313" key="3">
    <source>
        <dbReference type="Proteomes" id="UP000567179"/>
    </source>
</evidence>
<feature type="region of interest" description="Disordered" evidence="1">
    <location>
        <begin position="1"/>
        <end position="221"/>
    </location>
</feature>
<accession>A0A8H5ESP8</accession>
<feature type="region of interest" description="Disordered" evidence="1">
    <location>
        <begin position="658"/>
        <end position="687"/>
    </location>
</feature>
<proteinExistence type="predicted"/>
<feature type="region of interest" description="Disordered" evidence="1">
    <location>
        <begin position="1395"/>
        <end position="1423"/>
    </location>
</feature>
<feature type="compositionally biased region" description="Polar residues" evidence="1">
    <location>
        <begin position="1296"/>
        <end position="1318"/>
    </location>
</feature>
<feature type="compositionally biased region" description="Gly residues" evidence="1">
    <location>
        <begin position="198"/>
        <end position="210"/>
    </location>
</feature>
<keyword evidence="3" id="KW-1185">Reference proteome</keyword>
<feature type="compositionally biased region" description="Basic and acidic residues" evidence="1">
    <location>
        <begin position="91"/>
        <end position="102"/>
    </location>
</feature>
<organism evidence="2 3">
    <name type="scientific">Psilocybe cf. subviscida</name>
    <dbReference type="NCBI Taxonomy" id="2480587"/>
    <lineage>
        <taxon>Eukaryota</taxon>
        <taxon>Fungi</taxon>
        <taxon>Dikarya</taxon>
        <taxon>Basidiomycota</taxon>
        <taxon>Agaricomycotina</taxon>
        <taxon>Agaricomycetes</taxon>
        <taxon>Agaricomycetidae</taxon>
        <taxon>Agaricales</taxon>
        <taxon>Agaricineae</taxon>
        <taxon>Strophariaceae</taxon>
        <taxon>Psilocybe</taxon>
    </lineage>
</organism>
<feature type="compositionally biased region" description="Polar residues" evidence="1">
    <location>
        <begin position="795"/>
        <end position="809"/>
    </location>
</feature>
<feature type="compositionally biased region" description="Polar residues" evidence="1">
    <location>
        <begin position="394"/>
        <end position="404"/>
    </location>
</feature>
<protein>
    <submittedName>
        <fullName evidence="2">Uncharacterized protein</fullName>
    </submittedName>
</protein>
<evidence type="ECO:0000313" key="2">
    <source>
        <dbReference type="EMBL" id="KAF5311007.1"/>
    </source>
</evidence>
<feature type="region of interest" description="Disordered" evidence="1">
    <location>
        <begin position="918"/>
        <end position="957"/>
    </location>
</feature>
<feature type="compositionally biased region" description="Acidic residues" evidence="1">
    <location>
        <begin position="676"/>
        <end position="686"/>
    </location>
</feature>
<feature type="region of interest" description="Disordered" evidence="1">
    <location>
        <begin position="1212"/>
        <end position="1234"/>
    </location>
</feature>